<feature type="compositionally biased region" description="Low complexity" evidence="1">
    <location>
        <begin position="153"/>
        <end position="165"/>
    </location>
</feature>
<feature type="compositionally biased region" description="Polar residues" evidence="1">
    <location>
        <begin position="22"/>
        <end position="36"/>
    </location>
</feature>
<feature type="compositionally biased region" description="Polar residues" evidence="1">
    <location>
        <begin position="117"/>
        <end position="136"/>
    </location>
</feature>
<dbReference type="EMBL" id="LKEB01000015">
    <property type="protein sequence ID" value="ROW14246.1"/>
    <property type="molecule type" value="Genomic_DNA"/>
</dbReference>
<proteinExistence type="predicted"/>
<feature type="compositionally biased region" description="Polar residues" evidence="1">
    <location>
        <begin position="222"/>
        <end position="238"/>
    </location>
</feature>
<feature type="compositionally biased region" description="Gly residues" evidence="1">
    <location>
        <begin position="358"/>
        <end position="388"/>
    </location>
</feature>
<evidence type="ECO:0008006" key="4">
    <source>
        <dbReference type="Google" id="ProtNLM"/>
    </source>
</evidence>
<feature type="compositionally biased region" description="Pro residues" evidence="1">
    <location>
        <begin position="189"/>
        <end position="198"/>
    </location>
</feature>
<dbReference type="Proteomes" id="UP000285146">
    <property type="component" value="Unassembled WGS sequence"/>
</dbReference>
<feature type="region of interest" description="Disordered" evidence="1">
    <location>
        <begin position="546"/>
        <end position="601"/>
    </location>
</feature>
<evidence type="ECO:0000313" key="3">
    <source>
        <dbReference type="Proteomes" id="UP000285146"/>
    </source>
</evidence>
<evidence type="ECO:0000256" key="1">
    <source>
        <dbReference type="SAM" id="MobiDB-lite"/>
    </source>
</evidence>
<gene>
    <name evidence="2" type="ORF">VPNG_04238</name>
</gene>
<accession>A0A423XDZ0</accession>
<dbReference type="AlphaFoldDB" id="A0A423XDZ0"/>
<dbReference type="STRING" id="1230097.A0A423XDZ0"/>
<sequence>MSTGPSQPGGTFSLFPKDRPPSRNQTSTPGRPSTDSVSRDSPSRAARRTPIERKTSVRDVRRPAGPAGSSSMTVPESEDADERRMTAWPADRWQPGDRAIQRPAPVATTDPVHRTGTAFSEAQTLVRTNSARSRSSIAKPPLENQAEGGGSGAAASSSSSSSSGAPLQSIFPQYDPNLPLSRQNYYPPQSSPTHPPNIPAGAISRHLYSPTSETPTAEPWNDTASPVRSPTSMHSSRTQQHQHQHQQHQHQQAATRQWPPPRVNVKPSTPETSSSEELRNFWKVANGWKAPASEGRVYSFKVAAERDAPVYTLSSKTQPFYRLRLDPTSASAYVSLSRFDPSKLYKPPVPPKDSSSAGGSGSNSPGGGQGSGGGVDGGGGGGGAGSGGSAEQSSKGWTEVISTTLEESSRHHAPQDGLVALLYPSAAAKLAVDSRFGNPTAFATAERECARLVWDDDSGSHFLVHPALAMPFCVTVERNPTWSRTEYTLEHIESPQHLARLTRDGTGTGWLEVDTGIAAKIDAVYLADVAVAALMLVAHGDGDFSRREVFDPPPTVPPPASVRGDSRQERRPASRISRLSARVGSGDRKERKAGKKSRMEEFELDLESQTSDLKKHTRKDKDDEKMPGCARALISLLSVTFKCLIWCATVLFKALTGCIGLLARCLTSEKL</sequence>
<dbReference type="InParanoid" id="A0A423XDZ0"/>
<evidence type="ECO:0000313" key="2">
    <source>
        <dbReference type="EMBL" id="ROW14246.1"/>
    </source>
</evidence>
<reference evidence="2 3" key="1">
    <citation type="submission" date="2015-09" db="EMBL/GenBank/DDBJ databases">
        <title>Host preference determinants of Valsa canker pathogens revealed by comparative genomics.</title>
        <authorList>
            <person name="Yin Z."/>
            <person name="Huang L."/>
        </authorList>
    </citation>
    <scope>NUCLEOTIDE SEQUENCE [LARGE SCALE GENOMIC DNA]</scope>
    <source>
        <strain evidence="2 3">SXYLt</strain>
    </source>
</reference>
<organism evidence="2 3">
    <name type="scientific">Cytospora leucostoma</name>
    <dbReference type="NCBI Taxonomy" id="1230097"/>
    <lineage>
        <taxon>Eukaryota</taxon>
        <taxon>Fungi</taxon>
        <taxon>Dikarya</taxon>
        <taxon>Ascomycota</taxon>
        <taxon>Pezizomycotina</taxon>
        <taxon>Sordariomycetes</taxon>
        <taxon>Sordariomycetidae</taxon>
        <taxon>Diaporthales</taxon>
        <taxon>Cytosporaceae</taxon>
        <taxon>Cytospora</taxon>
    </lineage>
</organism>
<keyword evidence="3" id="KW-1185">Reference proteome</keyword>
<protein>
    <recommendedName>
        <fullName evidence="4">Acetylserotonin methytransferase-like protein</fullName>
    </recommendedName>
</protein>
<feature type="region of interest" description="Disordered" evidence="1">
    <location>
        <begin position="1"/>
        <end position="278"/>
    </location>
</feature>
<dbReference type="OrthoDB" id="5383338at2759"/>
<feature type="compositionally biased region" description="Pro residues" evidence="1">
    <location>
        <begin position="551"/>
        <end position="560"/>
    </location>
</feature>
<feature type="compositionally biased region" description="Polar residues" evidence="1">
    <location>
        <begin position="1"/>
        <end position="10"/>
    </location>
</feature>
<name>A0A423XDZ0_9PEZI</name>
<feature type="compositionally biased region" description="Basic and acidic residues" evidence="1">
    <location>
        <begin position="49"/>
        <end position="62"/>
    </location>
</feature>
<comment type="caution">
    <text evidence="2">The sequence shown here is derived from an EMBL/GenBank/DDBJ whole genome shotgun (WGS) entry which is preliminary data.</text>
</comment>
<feature type="region of interest" description="Disordered" evidence="1">
    <location>
        <begin position="340"/>
        <end position="397"/>
    </location>
</feature>